<name>A0AAD5R2D0_PARTN</name>
<accession>A0AAD5R2D0</accession>
<protein>
    <submittedName>
        <fullName evidence="2">Uncharacterized protein</fullName>
    </submittedName>
</protein>
<keyword evidence="3" id="KW-1185">Reference proteome</keyword>
<feature type="region of interest" description="Disordered" evidence="1">
    <location>
        <begin position="1"/>
        <end position="20"/>
    </location>
</feature>
<dbReference type="EMBL" id="JAHQIW010006152">
    <property type="protein sequence ID" value="KAJ1368327.1"/>
    <property type="molecule type" value="Genomic_DNA"/>
</dbReference>
<evidence type="ECO:0000313" key="2">
    <source>
        <dbReference type="EMBL" id="KAJ1368327.1"/>
    </source>
</evidence>
<evidence type="ECO:0000256" key="1">
    <source>
        <dbReference type="SAM" id="MobiDB-lite"/>
    </source>
</evidence>
<comment type="caution">
    <text evidence="2">The sequence shown here is derived from an EMBL/GenBank/DDBJ whole genome shotgun (WGS) entry which is preliminary data.</text>
</comment>
<dbReference type="Proteomes" id="UP001196413">
    <property type="component" value="Unassembled WGS sequence"/>
</dbReference>
<evidence type="ECO:0000313" key="3">
    <source>
        <dbReference type="Proteomes" id="UP001196413"/>
    </source>
</evidence>
<sequence>MNKCTFLQNRSDMSESGSRTPLHNCRHNDFQKAIMLNSIALLDSWTKLASASNQIVNETSGAVRSASCPPATYTYKARRESTSHDAATQAAKEAVFNMLYQYQAIPVKAKILSDCILSTLDESEVTNLLDSAGWSRSDYLRGYRTMQTGYGIVRPRC</sequence>
<dbReference type="AlphaFoldDB" id="A0AAD5R2D0"/>
<organism evidence="2 3">
    <name type="scientific">Parelaphostrongylus tenuis</name>
    <name type="common">Meningeal worm</name>
    <dbReference type="NCBI Taxonomy" id="148309"/>
    <lineage>
        <taxon>Eukaryota</taxon>
        <taxon>Metazoa</taxon>
        <taxon>Ecdysozoa</taxon>
        <taxon>Nematoda</taxon>
        <taxon>Chromadorea</taxon>
        <taxon>Rhabditida</taxon>
        <taxon>Rhabditina</taxon>
        <taxon>Rhabditomorpha</taxon>
        <taxon>Strongyloidea</taxon>
        <taxon>Metastrongylidae</taxon>
        <taxon>Parelaphostrongylus</taxon>
    </lineage>
</organism>
<reference evidence="2" key="1">
    <citation type="submission" date="2021-06" db="EMBL/GenBank/DDBJ databases">
        <title>Parelaphostrongylus tenuis whole genome reference sequence.</title>
        <authorList>
            <person name="Garwood T.J."/>
            <person name="Larsen P.A."/>
            <person name="Fountain-Jones N.M."/>
            <person name="Garbe J.R."/>
            <person name="Macchietto M.G."/>
            <person name="Kania S.A."/>
            <person name="Gerhold R.W."/>
            <person name="Richards J.E."/>
            <person name="Wolf T.M."/>
        </authorList>
    </citation>
    <scope>NUCLEOTIDE SEQUENCE</scope>
    <source>
        <strain evidence="2">MNPRO001-30</strain>
        <tissue evidence="2">Meninges</tissue>
    </source>
</reference>
<gene>
    <name evidence="2" type="ORF">KIN20_029436</name>
</gene>
<proteinExistence type="predicted"/>